<feature type="region of interest" description="Disordered" evidence="1">
    <location>
        <begin position="1"/>
        <end position="31"/>
    </location>
</feature>
<evidence type="ECO:0000313" key="2">
    <source>
        <dbReference type="EMBL" id="MBO7743680.1"/>
    </source>
</evidence>
<gene>
    <name evidence="2" type="ORF">I8J29_05695</name>
</gene>
<feature type="compositionally biased region" description="Low complexity" evidence="1">
    <location>
        <begin position="15"/>
        <end position="31"/>
    </location>
</feature>
<keyword evidence="3" id="KW-1185">Reference proteome</keyword>
<accession>A0ABS3W6B3</accession>
<comment type="caution">
    <text evidence="2">The sequence shown here is derived from an EMBL/GenBank/DDBJ whole genome shotgun (WGS) entry which is preliminary data.</text>
</comment>
<dbReference type="Proteomes" id="UP000670947">
    <property type="component" value="Unassembled WGS sequence"/>
</dbReference>
<proteinExistence type="predicted"/>
<organism evidence="2 3">
    <name type="scientific">Paenibacillus artemisiicola</name>
    <dbReference type="NCBI Taxonomy" id="1172618"/>
    <lineage>
        <taxon>Bacteria</taxon>
        <taxon>Bacillati</taxon>
        <taxon>Bacillota</taxon>
        <taxon>Bacilli</taxon>
        <taxon>Bacillales</taxon>
        <taxon>Paenibacillaceae</taxon>
        <taxon>Paenibacillus</taxon>
    </lineage>
</organism>
<evidence type="ECO:0000313" key="3">
    <source>
        <dbReference type="Proteomes" id="UP000670947"/>
    </source>
</evidence>
<feature type="compositionally biased region" description="Basic and acidic residues" evidence="1">
    <location>
        <begin position="1"/>
        <end position="10"/>
    </location>
</feature>
<dbReference type="RefSeq" id="WP_208846757.1">
    <property type="nucleotide sequence ID" value="NZ_JAGGDJ010000002.1"/>
</dbReference>
<dbReference type="EMBL" id="JAGGDJ010000002">
    <property type="protein sequence ID" value="MBO7743680.1"/>
    <property type="molecule type" value="Genomic_DNA"/>
</dbReference>
<reference evidence="2 3" key="1">
    <citation type="submission" date="2021-03" db="EMBL/GenBank/DDBJ databases">
        <title>Paenibacillus artemisicola MWE-103 whole genome sequence.</title>
        <authorList>
            <person name="Ham Y.J."/>
        </authorList>
    </citation>
    <scope>NUCLEOTIDE SEQUENCE [LARGE SCALE GENOMIC DNA]</scope>
    <source>
        <strain evidence="2 3">MWE-103</strain>
    </source>
</reference>
<sequence>MTSSRNHQEAHGIGQAEAQLNRQAEAAAAIQGANETDQAIIETAERDVHTSLDEVIDAENS</sequence>
<evidence type="ECO:0000256" key="1">
    <source>
        <dbReference type="SAM" id="MobiDB-lite"/>
    </source>
</evidence>
<name>A0ABS3W6B3_9BACL</name>
<protein>
    <submittedName>
        <fullName evidence="2">Uncharacterized protein</fullName>
    </submittedName>
</protein>